<dbReference type="EMBL" id="MU157859">
    <property type="protein sequence ID" value="KAF9527632.1"/>
    <property type="molecule type" value="Genomic_DNA"/>
</dbReference>
<evidence type="ECO:0000313" key="4">
    <source>
        <dbReference type="Proteomes" id="UP000807306"/>
    </source>
</evidence>
<evidence type="ECO:0000256" key="1">
    <source>
        <dbReference type="SAM" id="Phobius"/>
    </source>
</evidence>
<comment type="caution">
    <text evidence="3">The sequence shown here is derived from an EMBL/GenBank/DDBJ whole genome shotgun (WGS) entry which is preliminary data.</text>
</comment>
<dbReference type="OrthoDB" id="3242409at2759"/>
<dbReference type="InterPro" id="IPR045340">
    <property type="entry name" value="DUF6533"/>
</dbReference>
<accession>A0A9P6EEK2</accession>
<dbReference type="Proteomes" id="UP000807306">
    <property type="component" value="Unassembled WGS sequence"/>
</dbReference>
<organism evidence="3 4">
    <name type="scientific">Crepidotus variabilis</name>
    <dbReference type="NCBI Taxonomy" id="179855"/>
    <lineage>
        <taxon>Eukaryota</taxon>
        <taxon>Fungi</taxon>
        <taxon>Dikarya</taxon>
        <taxon>Basidiomycota</taxon>
        <taxon>Agaricomycotina</taxon>
        <taxon>Agaricomycetes</taxon>
        <taxon>Agaricomycetidae</taxon>
        <taxon>Agaricales</taxon>
        <taxon>Agaricineae</taxon>
        <taxon>Crepidotaceae</taxon>
        <taxon>Crepidotus</taxon>
    </lineage>
</organism>
<feature type="transmembrane region" description="Helical" evidence="1">
    <location>
        <begin position="103"/>
        <end position="123"/>
    </location>
</feature>
<dbReference type="Pfam" id="PF20151">
    <property type="entry name" value="DUF6533"/>
    <property type="match status" value="1"/>
</dbReference>
<sequence>MSTSTSTASQVATTILRFNIQYASIAVLYYDYSLTWTREVQYFWARKPSVSTFLLVCCRYYLVANVVYALALADKLPVRVINSQDISELMNDSFEDISCNTGYQIASSFAVVGRAAILIIWGARTYAVFSQNRAILIFFLSLGILILVLAAIHVPYISCPAQQKQGPPSWSHSRAKIETITQTDSPNLTRVLAISMTAFEILSGALALIRLREHLKFERVEIEHKNGLLELVLEQGLLYVGLVLHVITCFQVDFAADEFTLKQTAGKLRFVSTISLTTVVFMFIPSFQGTILNRILSAFYMPVSGMMSARFLIHLRDWENYAIEGSEGLAHRPIRYRIPSPRRESLEDDTRDDGWIQSIKTDPLFRVSLDKTIQVSEDHTTVGLGP</sequence>
<feature type="transmembrane region" description="Helical" evidence="1">
    <location>
        <begin position="135"/>
        <end position="157"/>
    </location>
</feature>
<feature type="transmembrane region" description="Helical" evidence="1">
    <location>
        <begin position="268"/>
        <end position="285"/>
    </location>
</feature>
<feature type="transmembrane region" description="Helical" evidence="1">
    <location>
        <begin position="191"/>
        <end position="209"/>
    </location>
</feature>
<evidence type="ECO:0000259" key="2">
    <source>
        <dbReference type="Pfam" id="PF20151"/>
    </source>
</evidence>
<keyword evidence="4" id="KW-1185">Reference proteome</keyword>
<keyword evidence="1" id="KW-0812">Transmembrane</keyword>
<keyword evidence="1" id="KW-1133">Transmembrane helix</keyword>
<keyword evidence="1" id="KW-0472">Membrane</keyword>
<proteinExistence type="predicted"/>
<evidence type="ECO:0000313" key="3">
    <source>
        <dbReference type="EMBL" id="KAF9527632.1"/>
    </source>
</evidence>
<protein>
    <recommendedName>
        <fullName evidence="2">DUF6533 domain-containing protein</fullName>
    </recommendedName>
</protein>
<name>A0A9P6EEK2_9AGAR</name>
<gene>
    <name evidence="3" type="ORF">CPB83DRAFT_895037</name>
</gene>
<feature type="domain" description="DUF6533" evidence="2">
    <location>
        <begin position="22"/>
        <end position="61"/>
    </location>
</feature>
<reference evidence="3" key="1">
    <citation type="submission" date="2020-11" db="EMBL/GenBank/DDBJ databases">
        <authorList>
            <consortium name="DOE Joint Genome Institute"/>
            <person name="Ahrendt S."/>
            <person name="Riley R."/>
            <person name="Andreopoulos W."/>
            <person name="Labutti K."/>
            <person name="Pangilinan J."/>
            <person name="Ruiz-Duenas F.J."/>
            <person name="Barrasa J.M."/>
            <person name="Sanchez-Garcia M."/>
            <person name="Camarero S."/>
            <person name="Miyauchi S."/>
            <person name="Serrano A."/>
            <person name="Linde D."/>
            <person name="Babiker R."/>
            <person name="Drula E."/>
            <person name="Ayuso-Fernandez I."/>
            <person name="Pacheco R."/>
            <person name="Padilla G."/>
            <person name="Ferreira P."/>
            <person name="Barriuso J."/>
            <person name="Kellner H."/>
            <person name="Castanera R."/>
            <person name="Alfaro M."/>
            <person name="Ramirez L."/>
            <person name="Pisabarro A.G."/>
            <person name="Kuo A."/>
            <person name="Tritt A."/>
            <person name="Lipzen A."/>
            <person name="He G."/>
            <person name="Yan M."/>
            <person name="Ng V."/>
            <person name="Cullen D."/>
            <person name="Martin F."/>
            <person name="Rosso M.-N."/>
            <person name="Henrissat B."/>
            <person name="Hibbett D."/>
            <person name="Martinez A.T."/>
            <person name="Grigoriev I.V."/>
        </authorList>
    </citation>
    <scope>NUCLEOTIDE SEQUENCE</scope>
    <source>
        <strain evidence="3">CBS 506.95</strain>
    </source>
</reference>
<dbReference type="AlphaFoldDB" id="A0A9P6EEK2"/>
<feature type="transmembrane region" description="Helical" evidence="1">
    <location>
        <begin position="53"/>
        <end position="73"/>
    </location>
</feature>